<name>A0A2V0RJE4_9ZZZZ</name>
<sequence length="968" mass="107773">MATWKIPLELLTLSEGSVPTLASSLMAGSAFRSDGTEVHPSKQVYQQIGEHLDRANTAWRVTAMAIATIHPSLVRGVPYSGENREMVDGLMNLYIWYFRTYVRAGYRVLIDAVKCLKNWSLHYSLRDKSSAPELIPSLIGAKDGTLTFPWSRGPLSSKIRVPQYYTHDDQNSHALFQLYLMGKALDLPEADKVVPTIRKHFEDYRAAPGPSILYELAKDWSKKWGLHCMELRGSKEFTLSTHFGAGSSLTSPRSTGGKDNDAFTVVLPYLSNAIEVHGDYEAFSLFGEKKIDARLLLQAPLIPGTSLRRFPVRWLYLSPEDLAQGVQNQILIARDLALSRVMSRGYITIGDYTGMIGSCPFLGTFMSAKAWNGRSEDEGPLSLLISRLVEITVVLERGDKARPVNISDWEFTVLGHFVRDYLYQATEVDLEIPTLSGASGAGPFMARVVAQLCSDFEVRNRDLLPVAVQAWLQKLELLSLDLSRCSDKILGSLSRGFLEGFYIGTGAHNSKALQVLFMLNNSARTIRYRDDASLEITSEYGPPMMGDPPTWWIDNAYTKFASMLARELVKIGVDPSTLKNPDELAAWLQVNEFHPEWDFSPSTRIRCGDDEIALDTPVNNMAVIDIYPSLGGLVSQGTNCRSESYGVFCESELGLGDCSSASRVLRWIDIMRIKSLSKPSAPRQTEEAEAPPLWTRGRAASSAIEWFSRSSPEYELASDVIRIEMFDQIERSYSIGIQCYISPILGGLGYPCSYAHAWDRANRLTRDLLEGIANYEPAELNLPLVQLLAEQSALFTMRVGGNPWAIQDRHTMSTIMEELSIRDGLATRLDLAQASGVDVASFPATFFSKYRKPFKPPGLETRWLTFPLAFKEAQNRIIANRGIVPPDRRVFIDSDRDMGIRYSEGAVSILKILADLRPTVLRGSGVFGGDLVKAAEAAADEATKRVFVNMDILESVLPDKVIRMAVRL</sequence>
<reference evidence="1" key="1">
    <citation type="submission" date="2017-04" db="EMBL/GenBank/DDBJ databases">
        <title>Unveiling RNA virosphere associated with marine microorganisms.</title>
        <authorList>
            <person name="Urayama S."/>
            <person name="Takaki Y."/>
            <person name="Nishi S."/>
            <person name="Yoshida Y."/>
            <person name="Deguchi S."/>
            <person name="Takai K."/>
            <person name="Nunoura T."/>
        </authorList>
    </citation>
    <scope>NUCLEOTIDE SEQUENCE</scope>
</reference>
<proteinExistence type="predicted"/>
<organism evidence="1">
    <name type="scientific">viral metagenome</name>
    <dbReference type="NCBI Taxonomy" id="1070528"/>
    <lineage>
        <taxon>unclassified sequences</taxon>
        <taxon>metagenomes</taxon>
        <taxon>organismal metagenomes</taxon>
    </lineage>
</organism>
<protein>
    <submittedName>
        <fullName evidence="1">Uncharacterized protein</fullName>
    </submittedName>
</protein>
<dbReference type="AlphaFoldDB" id="A0A2V0RJE4"/>
<comment type="caution">
    <text evidence="1">The sequence shown here is derived from an EMBL/GenBank/DDBJ whole genome shotgun (WGS) entry which is preliminary data.</text>
</comment>
<evidence type="ECO:0000313" key="1">
    <source>
        <dbReference type="EMBL" id="GBH22545.1"/>
    </source>
</evidence>
<accession>A0A2V0RJE4</accession>
<dbReference type="EMBL" id="BDQC01000146">
    <property type="protein sequence ID" value="GBH22545.1"/>
    <property type="molecule type" value="Genomic_RNA"/>
</dbReference>